<evidence type="ECO:0000256" key="7">
    <source>
        <dbReference type="ARBA" id="ARBA00022898"/>
    </source>
</evidence>
<evidence type="ECO:0000256" key="8">
    <source>
        <dbReference type="ARBA" id="ARBA00029760"/>
    </source>
</evidence>
<evidence type="ECO:0000256" key="12">
    <source>
        <dbReference type="ARBA" id="ARBA00048021"/>
    </source>
</evidence>
<evidence type="ECO:0000256" key="11">
    <source>
        <dbReference type="ARBA" id="ARBA00031787"/>
    </source>
</evidence>
<keyword evidence="15" id="KW-1185">Reference proteome</keyword>
<comment type="caution">
    <text evidence="14">The sequence shown here is derived from an EMBL/GenBank/DDBJ whole genome shotgun (WGS) entry which is preliminary data.</text>
</comment>
<dbReference type="GO" id="GO:0005739">
    <property type="term" value="C:mitochondrion"/>
    <property type="evidence" value="ECO:0007669"/>
    <property type="project" value="TreeGrafter"/>
</dbReference>
<sequence>MARINRFTWRYMPKIVLEVSGGCPSVNVTCWRHQHTQQKSSSSAEFSEPKIVTQVPGPKTKELSKRLGQYQNIDAVHFFVDYERSRGNYVVDVDGNILLDMFTQIASIPLGYNHPRLIAAMSDPKNLTSFINRPALGSYPSEDFVDRLEKSLLSVMAPPGLRHVQTAGCGTCSNENGQKAIFMAYQRRVRGHRPPTEEEKTSSLMNQLPGSPKLSFLSFKNGFHGRCMGALAMSHAKWFHKLDFPVPDWPVATFPRLKYPLDEFTRENDREEQTCLDEVRDLIAKYKRRGEPVAGVCVEPIQAEGGDNHASASFFQGLQNICKESGAYLMLDEVQTGCGVTGKFWAHEHFNLSRPADVVTFSKKMLSGGFYFTEDLKPTEGYRIYSTWIGDPSKLVLLEEVIEEVKQEKLTDNAVQVGTVLLSGLKELQDIYPQLLKNARGLGTFCAVDFPTADIRDKVVSKLRNKGALCVNTGGCGVSSLRLRPSLVLQKPHAELFLNVFNSVLSETR</sequence>
<evidence type="ECO:0000256" key="5">
    <source>
        <dbReference type="ARBA" id="ARBA00022576"/>
    </source>
</evidence>
<accession>A0AAV2I7Q9</accession>
<dbReference type="InterPro" id="IPR015422">
    <property type="entry name" value="PyrdxlP-dep_Trfase_small"/>
</dbReference>
<evidence type="ECO:0000256" key="6">
    <source>
        <dbReference type="ARBA" id="ARBA00022679"/>
    </source>
</evidence>
<dbReference type="Pfam" id="PF00202">
    <property type="entry name" value="Aminotran_3"/>
    <property type="match status" value="1"/>
</dbReference>
<dbReference type="GO" id="GO:0047298">
    <property type="term" value="F:(S)-3-amino-2-methylpropionate transaminase activity"/>
    <property type="evidence" value="ECO:0007669"/>
    <property type="project" value="UniProtKB-EC"/>
</dbReference>
<dbReference type="SUPFAM" id="SSF53383">
    <property type="entry name" value="PLP-dependent transferases"/>
    <property type="match status" value="1"/>
</dbReference>
<name>A0AAV2I7Q9_LYMST</name>
<dbReference type="AlphaFoldDB" id="A0AAV2I7Q9"/>
<dbReference type="EC" id="2.6.1.19" evidence="4"/>
<evidence type="ECO:0000256" key="4">
    <source>
        <dbReference type="ARBA" id="ARBA00012912"/>
    </source>
</evidence>
<keyword evidence="6" id="KW-0808">Transferase</keyword>
<comment type="catalytic activity">
    <reaction evidence="12">
        <text>4-aminobutanoate + 2-oxoglutarate = succinate semialdehyde + L-glutamate</text>
        <dbReference type="Rhea" id="RHEA:23352"/>
        <dbReference type="ChEBI" id="CHEBI:16810"/>
        <dbReference type="ChEBI" id="CHEBI:29985"/>
        <dbReference type="ChEBI" id="CHEBI:57706"/>
        <dbReference type="ChEBI" id="CHEBI:59888"/>
        <dbReference type="EC" id="2.6.1.19"/>
    </reaction>
</comment>
<evidence type="ECO:0000256" key="9">
    <source>
        <dbReference type="ARBA" id="ARBA00030204"/>
    </source>
</evidence>
<dbReference type="InterPro" id="IPR015421">
    <property type="entry name" value="PyrdxlP-dep_Trfase_major"/>
</dbReference>
<organism evidence="14 15">
    <name type="scientific">Lymnaea stagnalis</name>
    <name type="common">Great pond snail</name>
    <name type="synonym">Helix stagnalis</name>
    <dbReference type="NCBI Taxonomy" id="6523"/>
    <lineage>
        <taxon>Eukaryota</taxon>
        <taxon>Metazoa</taxon>
        <taxon>Spiralia</taxon>
        <taxon>Lophotrochozoa</taxon>
        <taxon>Mollusca</taxon>
        <taxon>Gastropoda</taxon>
        <taxon>Heterobranchia</taxon>
        <taxon>Euthyneura</taxon>
        <taxon>Panpulmonata</taxon>
        <taxon>Hygrophila</taxon>
        <taxon>Lymnaeoidea</taxon>
        <taxon>Lymnaeidae</taxon>
        <taxon>Lymnaea</taxon>
    </lineage>
</organism>
<protein>
    <recommendedName>
        <fullName evidence="10">(S)-3-amino-2-methylpropionate transaminase</fullName>
        <ecNumber evidence="4">2.6.1.19</ecNumber>
        <ecNumber evidence="3">2.6.1.22</ecNumber>
    </recommendedName>
    <alternativeName>
        <fullName evidence="11">GABA aminotransferase</fullName>
    </alternativeName>
    <alternativeName>
        <fullName evidence="9">Gamma-amino-N-butyrate transaminase</fullName>
    </alternativeName>
    <alternativeName>
        <fullName evidence="8">L-AIBAT</fullName>
    </alternativeName>
</protein>
<dbReference type="CDD" id="cd00610">
    <property type="entry name" value="OAT_like"/>
    <property type="match status" value="1"/>
</dbReference>
<dbReference type="PANTHER" id="PTHR43206">
    <property type="entry name" value="AMINOTRANSFERASE"/>
    <property type="match status" value="1"/>
</dbReference>
<dbReference type="GO" id="GO:0030170">
    <property type="term" value="F:pyridoxal phosphate binding"/>
    <property type="evidence" value="ECO:0007669"/>
    <property type="project" value="InterPro"/>
</dbReference>
<proteinExistence type="inferred from homology"/>
<evidence type="ECO:0000256" key="10">
    <source>
        <dbReference type="ARBA" id="ARBA00030857"/>
    </source>
</evidence>
<evidence type="ECO:0000313" key="15">
    <source>
        <dbReference type="Proteomes" id="UP001497497"/>
    </source>
</evidence>
<comment type="similarity">
    <text evidence="2 13">Belongs to the class-III pyridoxal-phosphate-dependent aminotransferase family.</text>
</comment>
<reference evidence="14 15" key="1">
    <citation type="submission" date="2024-04" db="EMBL/GenBank/DDBJ databases">
        <authorList>
            <consortium name="Genoscope - CEA"/>
            <person name="William W."/>
        </authorList>
    </citation>
    <scope>NUCLEOTIDE SEQUENCE [LARGE SCALE GENOMIC DNA]</scope>
</reference>
<dbReference type="GO" id="GO:0034386">
    <property type="term" value="F:4-aminobutyrate:2-oxoglutarate transaminase activity"/>
    <property type="evidence" value="ECO:0007669"/>
    <property type="project" value="UniProtKB-EC"/>
</dbReference>
<dbReference type="InterPro" id="IPR004631">
    <property type="entry name" value="4NH2But_aminotransferase_euk"/>
</dbReference>
<dbReference type="Proteomes" id="UP001497497">
    <property type="component" value="Unassembled WGS sequence"/>
</dbReference>
<dbReference type="EMBL" id="CAXITT010000508">
    <property type="protein sequence ID" value="CAL1542826.1"/>
    <property type="molecule type" value="Genomic_DNA"/>
</dbReference>
<dbReference type="InterPro" id="IPR005814">
    <property type="entry name" value="Aminotrans_3"/>
</dbReference>
<dbReference type="FunFam" id="3.40.640.10:FF:000073">
    <property type="entry name" value="Probable 4-aminobutyrate aminotransferase"/>
    <property type="match status" value="1"/>
</dbReference>
<keyword evidence="7 13" id="KW-0663">Pyridoxal phosphate</keyword>
<dbReference type="Gene3D" id="3.90.1150.10">
    <property type="entry name" value="Aspartate Aminotransferase, domain 1"/>
    <property type="match status" value="1"/>
</dbReference>
<evidence type="ECO:0000256" key="3">
    <source>
        <dbReference type="ARBA" id="ARBA00012876"/>
    </source>
</evidence>
<keyword evidence="5" id="KW-0032">Aminotransferase</keyword>
<evidence type="ECO:0000256" key="1">
    <source>
        <dbReference type="ARBA" id="ARBA00001933"/>
    </source>
</evidence>
<gene>
    <name evidence="14" type="ORF">GSLYS_00016360001</name>
</gene>
<evidence type="ECO:0000256" key="13">
    <source>
        <dbReference type="RuleBase" id="RU003560"/>
    </source>
</evidence>
<dbReference type="Gene3D" id="3.40.640.10">
    <property type="entry name" value="Type I PLP-dependent aspartate aminotransferase-like (Major domain)"/>
    <property type="match status" value="1"/>
</dbReference>
<evidence type="ECO:0000256" key="2">
    <source>
        <dbReference type="ARBA" id="ARBA00008954"/>
    </source>
</evidence>
<dbReference type="PIRSF" id="PIRSF000521">
    <property type="entry name" value="Transaminase_4ab_Lys_Orn"/>
    <property type="match status" value="1"/>
</dbReference>
<comment type="cofactor">
    <cofactor evidence="1">
        <name>pyridoxal 5'-phosphate</name>
        <dbReference type="ChEBI" id="CHEBI:597326"/>
    </cofactor>
</comment>
<evidence type="ECO:0000313" key="14">
    <source>
        <dbReference type="EMBL" id="CAL1542826.1"/>
    </source>
</evidence>
<dbReference type="PANTHER" id="PTHR43206:SF1">
    <property type="entry name" value="4-AMINOBUTYRATE AMINOTRANSFERASE, MITOCHONDRIAL"/>
    <property type="match status" value="1"/>
</dbReference>
<dbReference type="InterPro" id="IPR015424">
    <property type="entry name" value="PyrdxlP-dep_Trfase"/>
</dbReference>
<dbReference type="GO" id="GO:0009450">
    <property type="term" value="P:gamma-aminobutyric acid catabolic process"/>
    <property type="evidence" value="ECO:0007669"/>
    <property type="project" value="TreeGrafter"/>
</dbReference>
<dbReference type="EC" id="2.6.1.22" evidence="3"/>
<dbReference type="NCBIfam" id="TIGR00699">
    <property type="entry name" value="GABAtrns_euk"/>
    <property type="match status" value="1"/>
</dbReference>